<accession>A0A562J5R3</accession>
<dbReference type="EMBL" id="VLKI01000029">
    <property type="protein sequence ID" value="TWH78531.1"/>
    <property type="molecule type" value="Genomic_DNA"/>
</dbReference>
<dbReference type="Proteomes" id="UP000318667">
    <property type="component" value="Unassembled WGS sequence"/>
</dbReference>
<keyword evidence="1" id="KW-0472">Membrane</keyword>
<keyword evidence="1" id="KW-0812">Transmembrane</keyword>
<dbReference type="AlphaFoldDB" id="A0A562J5R3"/>
<organism evidence="2 3">
    <name type="scientific">Cytobacillus oceanisediminis</name>
    <dbReference type="NCBI Taxonomy" id="665099"/>
    <lineage>
        <taxon>Bacteria</taxon>
        <taxon>Bacillati</taxon>
        <taxon>Bacillota</taxon>
        <taxon>Bacilli</taxon>
        <taxon>Bacillales</taxon>
        <taxon>Bacillaceae</taxon>
        <taxon>Cytobacillus</taxon>
    </lineage>
</organism>
<evidence type="ECO:0000313" key="2">
    <source>
        <dbReference type="EMBL" id="TWH78531.1"/>
    </source>
</evidence>
<feature type="transmembrane region" description="Helical" evidence="1">
    <location>
        <begin position="13"/>
        <end position="32"/>
    </location>
</feature>
<proteinExistence type="predicted"/>
<evidence type="ECO:0000256" key="1">
    <source>
        <dbReference type="SAM" id="Phobius"/>
    </source>
</evidence>
<gene>
    <name evidence="2" type="ORF">IQ19_05295</name>
</gene>
<reference evidence="2 3" key="1">
    <citation type="journal article" date="2015" name="Stand. Genomic Sci.">
        <title>Genomic Encyclopedia of Bacterial and Archaeal Type Strains, Phase III: the genomes of soil and plant-associated and newly described type strains.</title>
        <authorList>
            <person name="Whitman W.B."/>
            <person name="Woyke T."/>
            <person name="Klenk H.P."/>
            <person name="Zhou Y."/>
            <person name="Lilburn T.G."/>
            <person name="Beck B.J."/>
            <person name="De Vos P."/>
            <person name="Vandamme P."/>
            <person name="Eisen J.A."/>
            <person name="Garrity G."/>
            <person name="Hugenholtz P."/>
            <person name="Kyrpides N.C."/>
        </authorList>
    </citation>
    <scope>NUCLEOTIDE SEQUENCE [LARGE SCALE GENOMIC DNA]</scope>
    <source>
        <strain evidence="2 3">CGMCC 1.10115</strain>
    </source>
</reference>
<keyword evidence="3" id="KW-1185">Reference proteome</keyword>
<keyword evidence="1" id="KW-1133">Transmembrane helix</keyword>
<sequence length="50" mass="5707">MENGKLKRSGKKVSTPFCVYILFLPYMFTKLVTGKRQNTKHNTAKGEDVT</sequence>
<evidence type="ECO:0000313" key="3">
    <source>
        <dbReference type="Proteomes" id="UP000318667"/>
    </source>
</evidence>
<protein>
    <submittedName>
        <fullName evidence="2">Uncharacterized protein</fullName>
    </submittedName>
</protein>
<comment type="caution">
    <text evidence="2">The sequence shown here is derived from an EMBL/GenBank/DDBJ whole genome shotgun (WGS) entry which is preliminary data.</text>
</comment>
<name>A0A562J5R3_9BACI</name>